<dbReference type="PANTHER" id="PTHR12533:SF7">
    <property type="entry name" value="NFAT NUCLEAR FACTOR, ISOFORM B"/>
    <property type="match status" value="1"/>
</dbReference>
<evidence type="ECO:0000313" key="4">
    <source>
        <dbReference type="Proteomes" id="UP000410492"/>
    </source>
</evidence>
<evidence type="ECO:0000256" key="1">
    <source>
        <dbReference type="SAM" id="MobiDB-lite"/>
    </source>
</evidence>
<dbReference type="InterPro" id="IPR037059">
    <property type="entry name" value="RHD_DNA_bind_dom_sf"/>
</dbReference>
<dbReference type="EMBL" id="CAACVG010007919">
    <property type="protein sequence ID" value="VEN47633.1"/>
    <property type="molecule type" value="Genomic_DNA"/>
</dbReference>
<proteinExistence type="predicted"/>
<gene>
    <name evidence="3" type="ORF">CALMAC_LOCUS9338</name>
</gene>
<dbReference type="GO" id="GO:0000978">
    <property type="term" value="F:RNA polymerase II cis-regulatory region sequence-specific DNA binding"/>
    <property type="evidence" value="ECO:0007669"/>
    <property type="project" value="TreeGrafter"/>
</dbReference>
<dbReference type="PANTHER" id="PTHR12533">
    <property type="entry name" value="NFAT"/>
    <property type="match status" value="1"/>
</dbReference>
<dbReference type="Proteomes" id="UP000410492">
    <property type="component" value="Unassembled WGS sequence"/>
</dbReference>
<dbReference type="Gene3D" id="2.60.40.340">
    <property type="entry name" value="Rel homology domain (RHD), DNA-binding domain"/>
    <property type="match status" value="1"/>
</dbReference>
<dbReference type="InterPro" id="IPR008967">
    <property type="entry name" value="p53-like_TF_DNA-bd_sf"/>
</dbReference>
<sequence length="232" mass="25436">MTLCTVGNGSAVQQSRASRRIGRLGNGKTCPHGSSNRPKDVSAKLRTTYRRSLDPCDNSDDSGIGVDHHFESHHHSSCSDSGRLTWSGAPAEAKRLKLDIKLEHEEYNDSYCFPESIKMQKEDISLIRTAPSATVPSLSLSSTSSSSTTRTSSRCLHLQNRQTSSGSVPLTTQLTSTSRYTDASLVIVKQPEQQHRARYQTEGSRGAVKDREGNGFPVVQLTGYHKPTTLQM</sequence>
<feature type="compositionally biased region" description="Polar residues" evidence="1">
    <location>
        <begin position="1"/>
        <end position="16"/>
    </location>
</feature>
<evidence type="ECO:0000259" key="2">
    <source>
        <dbReference type="Pfam" id="PF00554"/>
    </source>
</evidence>
<dbReference type="SUPFAM" id="SSF49417">
    <property type="entry name" value="p53-like transcription factors"/>
    <property type="match status" value="1"/>
</dbReference>
<feature type="region of interest" description="Disordered" evidence="1">
    <location>
        <begin position="135"/>
        <end position="155"/>
    </location>
</feature>
<feature type="region of interest" description="Disordered" evidence="1">
    <location>
        <begin position="1"/>
        <end position="41"/>
    </location>
</feature>
<feature type="compositionally biased region" description="Low complexity" evidence="1">
    <location>
        <begin position="137"/>
        <end position="154"/>
    </location>
</feature>
<dbReference type="InterPro" id="IPR011539">
    <property type="entry name" value="RHD_DNA_bind_dom"/>
</dbReference>
<feature type="region of interest" description="Disordered" evidence="1">
    <location>
        <begin position="193"/>
        <end position="214"/>
    </location>
</feature>
<dbReference type="GO" id="GO:0005667">
    <property type="term" value="C:transcription regulator complex"/>
    <property type="evidence" value="ECO:0007669"/>
    <property type="project" value="TreeGrafter"/>
</dbReference>
<feature type="domain" description="RHD" evidence="2">
    <location>
        <begin position="185"/>
        <end position="230"/>
    </location>
</feature>
<dbReference type="OrthoDB" id="5346094at2759"/>
<name>A0A653CIP3_CALMS</name>
<accession>A0A653CIP3</accession>
<dbReference type="AlphaFoldDB" id="A0A653CIP3"/>
<protein>
    <recommendedName>
        <fullName evidence="2">RHD domain-containing protein</fullName>
    </recommendedName>
</protein>
<dbReference type="GO" id="GO:0000981">
    <property type="term" value="F:DNA-binding transcription factor activity, RNA polymerase II-specific"/>
    <property type="evidence" value="ECO:0007669"/>
    <property type="project" value="TreeGrafter"/>
</dbReference>
<organism evidence="3 4">
    <name type="scientific">Callosobruchus maculatus</name>
    <name type="common">Southern cowpea weevil</name>
    <name type="synonym">Pulse bruchid</name>
    <dbReference type="NCBI Taxonomy" id="64391"/>
    <lineage>
        <taxon>Eukaryota</taxon>
        <taxon>Metazoa</taxon>
        <taxon>Ecdysozoa</taxon>
        <taxon>Arthropoda</taxon>
        <taxon>Hexapoda</taxon>
        <taxon>Insecta</taxon>
        <taxon>Pterygota</taxon>
        <taxon>Neoptera</taxon>
        <taxon>Endopterygota</taxon>
        <taxon>Coleoptera</taxon>
        <taxon>Polyphaga</taxon>
        <taxon>Cucujiformia</taxon>
        <taxon>Chrysomeloidea</taxon>
        <taxon>Chrysomelidae</taxon>
        <taxon>Bruchinae</taxon>
        <taxon>Bruchini</taxon>
        <taxon>Callosobruchus</taxon>
    </lineage>
</organism>
<dbReference type="Pfam" id="PF00554">
    <property type="entry name" value="RHD_DNA_bind"/>
    <property type="match status" value="1"/>
</dbReference>
<evidence type="ECO:0000313" key="3">
    <source>
        <dbReference type="EMBL" id="VEN47633.1"/>
    </source>
</evidence>
<reference evidence="3 4" key="1">
    <citation type="submission" date="2019-01" db="EMBL/GenBank/DDBJ databases">
        <authorList>
            <person name="Sayadi A."/>
        </authorList>
    </citation>
    <scope>NUCLEOTIDE SEQUENCE [LARGE SCALE GENOMIC DNA]</scope>
</reference>
<dbReference type="InterPro" id="IPR008366">
    <property type="entry name" value="NFAT"/>
</dbReference>
<keyword evidence="4" id="KW-1185">Reference proteome</keyword>